<comment type="caution">
    <text evidence="2">The sequence shown here is derived from an EMBL/GenBank/DDBJ whole genome shotgun (WGS) entry which is preliminary data.</text>
</comment>
<dbReference type="OrthoDB" id="298956at2157"/>
<proteinExistence type="predicted"/>
<evidence type="ECO:0000259" key="1">
    <source>
        <dbReference type="Pfam" id="PF04389"/>
    </source>
</evidence>
<evidence type="ECO:0000313" key="3">
    <source>
        <dbReference type="Proteomes" id="UP000653099"/>
    </source>
</evidence>
<dbReference type="AlphaFoldDB" id="A0A830EL85"/>
<dbReference type="RefSeq" id="WP_188786041.1">
    <property type="nucleotide sequence ID" value="NZ_BMOC01000003.1"/>
</dbReference>
<dbReference type="EMBL" id="BMOC01000003">
    <property type="protein sequence ID" value="GGJ00029.1"/>
    <property type="molecule type" value="Genomic_DNA"/>
</dbReference>
<reference evidence="2" key="2">
    <citation type="submission" date="2020-09" db="EMBL/GenBank/DDBJ databases">
        <authorList>
            <person name="Sun Q."/>
            <person name="Ohkuma M."/>
        </authorList>
    </citation>
    <scope>NUCLEOTIDE SEQUENCE</scope>
    <source>
        <strain evidence="2">JCM 14359</strain>
    </source>
</reference>
<dbReference type="InterPro" id="IPR039373">
    <property type="entry name" value="Peptidase_M28B"/>
</dbReference>
<organism evidence="2 3">
    <name type="scientific">Halobellus salinus</name>
    <dbReference type="NCBI Taxonomy" id="931585"/>
    <lineage>
        <taxon>Archaea</taxon>
        <taxon>Methanobacteriati</taxon>
        <taxon>Methanobacteriota</taxon>
        <taxon>Stenosarchaea group</taxon>
        <taxon>Halobacteria</taxon>
        <taxon>Halobacteriales</taxon>
        <taxon>Haloferacaceae</taxon>
        <taxon>Halobellus</taxon>
    </lineage>
</organism>
<reference evidence="2" key="1">
    <citation type="journal article" date="2014" name="Int. J. Syst. Evol. Microbiol.">
        <title>Complete genome sequence of Corynebacterium casei LMG S-19264T (=DSM 44701T), isolated from a smear-ripened cheese.</title>
        <authorList>
            <consortium name="US DOE Joint Genome Institute (JGI-PGF)"/>
            <person name="Walter F."/>
            <person name="Albersmeier A."/>
            <person name="Kalinowski J."/>
            <person name="Ruckert C."/>
        </authorList>
    </citation>
    <scope>NUCLEOTIDE SEQUENCE</scope>
    <source>
        <strain evidence="2">JCM 14359</strain>
    </source>
</reference>
<dbReference type="InterPro" id="IPR007484">
    <property type="entry name" value="Peptidase_M28"/>
</dbReference>
<dbReference type="Pfam" id="PF04389">
    <property type="entry name" value="Peptidase_M28"/>
    <property type="match status" value="1"/>
</dbReference>
<dbReference type="Gene3D" id="3.40.630.10">
    <property type="entry name" value="Zn peptidases"/>
    <property type="match status" value="1"/>
</dbReference>
<dbReference type="PANTHER" id="PTHR10404:SF46">
    <property type="entry name" value="VACUOLAR PROTEIN SORTING-ASSOCIATED PROTEIN 70"/>
    <property type="match status" value="1"/>
</dbReference>
<dbReference type="SUPFAM" id="SSF53187">
    <property type="entry name" value="Zn-dependent exopeptidases"/>
    <property type="match status" value="1"/>
</dbReference>
<evidence type="ECO:0000313" key="2">
    <source>
        <dbReference type="EMBL" id="GGJ00029.1"/>
    </source>
</evidence>
<keyword evidence="3" id="KW-1185">Reference proteome</keyword>
<dbReference type="Proteomes" id="UP000653099">
    <property type="component" value="Unassembled WGS sequence"/>
</dbReference>
<name>A0A830EL85_9EURY</name>
<dbReference type="Gene3D" id="3.50.30.30">
    <property type="match status" value="1"/>
</dbReference>
<feature type="domain" description="Peptidase M28" evidence="1">
    <location>
        <begin position="222"/>
        <end position="420"/>
    </location>
</feature>
<protein>
    <submittedName>
        <fullName evidence="2">Peptidase M28</fullName>
    </submittedName>
</protein>
<sequence>MLDVTDRQTERTLRERVDPAELNRHVDALEGLTRVSGSADERRAATYVVDTLREYGVDATLHEYETLVSVPESASVTVTAPDRRPVDAITVSFGASTPDSGVSGPVVTRDRLNDADGGQAPAEGKILLAEGLPRPTVVQEAAAAGAEALVCQSPSEHLYQGIVTPVWGTPSRATADRLPNLPVVEVTATDGAWLREQVAAGPVELTVATDVRTELATLPCPVGRIHGRESDRFLLIGNHIDSWFEGMTDNATAVAATLEVARVLSTRDRPLRRGVRFGFWPAHSTGRYAGSARYADDNWLDLRDNGLAYLHLDLLGLQGADTLWYQHMAELGDEHLDAMAAATDLGVGDGAESYLGGDRPARNSDQSFWGTGLSSLLSGARLPPETDHGGPIGGGWWWHTSEDTRDKVDIDVLAAETRLYLTLAARICESPVPPHDFRAAVADVRAVLDEIGSTAGDAVTFADEYDSLEALRTALDDATRLIEARVGDQAVAADAEDLQVRLSNLLTPALYTDDEPYEQEPAAPHDRLPSLRVAEDIPDLTGRERRFAEASLRRGRNRLLHALDRATRVVESFVSRHE</sequence>
<accession>A0A830EL85</accession>
<dbReference type="PANTHER" id="PTHR10404">
    <property type="entry name" value="N-ACETYLATED-ALPHA-LINKED ACIDIC DIPEPTIDASE"/>
    <property type="match status" value="1"/>
</dbReference>
<gene>
    <name evidence="2" type="ORF">GCM10008995_07340</name>
</gene>